<feature type="region of interest" description="Disordered" evidence="2">
    <location>
        <begin position="290"/>
        <end position="325"/>
    </location>
</feature>
<reference evidence="3 4" key="1">
    <citation type="submission" date="2018-04" db="EMBL/GenBank/DDBJ databases">
        <title>The genome of golden apple snail Pomacea canaliculata provides insight into stress tolerance and invasive adaptation.</title>
        <authorList>
            <person name="Liu C."/>
            <person name="Liu B."/>
            <person name="Ren Y."/>
            <person name="Zhang Y."/>
            <person name="Wang H."/>
            <person name="Li S."/>
            <person name="Jiang F."/>
            <person name="Yin L."/>
            <person name="Zhang G."/>
            <person name="Qian W."/>
            <person name="Fan W."/>
        </authorList>
    </citation>
    <scope>NUCLEOTIDE SEQUENCE [LARGE SCALE GENOMIC DNA]</scope>
    <source>
        <strain evidence="3">SZHN2017</strain>
        <tissue evidence="3">Muscle</tissue>
    </source>
</reference>
<proteinExistence type="predicted"/>
<feature type="coiled-coil region" evidence="1">
    <location>
        <begin position="15"/>
        <end position="94"/>
    </location>
</feature>
<evidence type="ECO:0000313" key="4">
    <source>
        <dbReference type="Proteomes" id="UP000245119"/>
    </source>
</evidence>
<dbReference type="GO" id="GO:0006357">
    <property type="term" value="P:regulation of transcription by RNA polymerase II"/>
    <property type="evidence" value="ECO:0007669"/>
    <property type="project" value="TreeGrafter"/>
</dbReference>
<protein>
    <recommendedName>
        <fullName evidence="5">G protein pathway suppressor 2</fullName>
    </recommendedName>
</protein>
<accession>A0A2T7P0F7</accession>
<comment type="caution">
    <text evidence="3">The sequence shown here is derived from an EMBL/GenBank/DDBJ whole genome shotgun (WGS) entry which is preliminary data.</text>
</comment>
<dbReference type="GO" id="GO:0005667">
    <property type="term" value="C:transcription regulator complex"/>
    <property type="evidence" value="ECO:0007669"/>
    <property type="project" value="TreeGrafter"/>
</dbReference>
<gene>
    <name evidence="3" type="ORF">C0Q70_12027</name>
</gene>
<evidence type="ECO:0000256" key="1">
    <source>
        <dbReference type="SAM" id="Coils"/>
    </source>
</evidence>
<dbReference type="GO" id="GO:0003712">
    <property type="term" value="F:transcription coregulator activity"/>
    <property type="evidence" value="ECO:0007669"/>
    <property type="project" value="TreeGrafter"/>
</dbReference>
<keyword evidence="1" id="KW-0175">Coiled coil</keyword>
<dbReference type="Pfam" id="PF15991">
    <property type="entry name" value="G_path_suppress"/>
    <property type="match status" value="1"/>
</dbReference>
<sequence length="510" mass="56392">MPALLERPKMTRTMYEALKRHIMNERAKIKQVQEQDALIEQMRTERELRKKKEEEEALTLEQTRDQIAQLERKLEQLRSEKHQVFLQLKKVLNQEEETRRRAQLKEQSEMVSLQQQAFTQHGLTPSGHTVMLQATHMSSRPTLYKPMVPPIPFQTGMKRTRSPSPPSSSSYQAYHSDPKYPYNPGKAAPSHMYVPHTTAADFKMGSYAQAQSSQSSYATQVSHSYVQQAQPSVTSFQAGQSVAGKYAAAGGQSAFSSYQSHYASHQPGIASSKAVAEGFSGYALQRMPQPGYHTAPHSASLQHQLEQAQKSGFPEEKYKQPPMRGMSGAQQGVLMTQALQMQQQSKVSSRFLAVVAALLLLSSLKVDVVATSSQPANFPKVVVSVVCAADMLVVEAEWISDSARKGKLWRSASQPLLLVSGSFTCDIFKALSQSTKFVPLSPVGVFATCGSPCRDSTVKKPPVNRLRCSHKSRQHALIDGPQVEWSRGMALDDLCVPPLDTSPARSSDGT</sequence>
<dbReference type="EMBL" id="PZQS01000007">
    <property type="protein sequence ID" value="PVD26879.1"/>
    <property type="molecule type" value="Genomic_DNA"/>
</dbReference>
<dbReference type="OrthoDB" id="10038194at2759"/>
<feature type="region of interest" description="Disordered" evidence="2">
    <location>
        <begin position="153"/>
        <end position="178"/>
    </location>
</feature>
<feature type="compositionally biased region" description="Polar residues" evidence="2">
    <location>
        <begin position="297"/>
        <end position="310"/>
    </location>
</feature>
<dbReference type="PANTHER" id="PTHR22654:SF2">
    <property type="entry name" value="G PROTEIN PATHWAY SUPPRESSOR 2"/>
    <property type="match status" value="1"/>
</dbReference>
<evidence type="ECO:0000313" key="3">
    <source>
        <dbReference type="EMBL" id="PVD26879.1"/>
    </source>
</evidence>
<organism evidence="3 4">
    <name type="scientific">Pomacea canaliculata</name>
    <name type="common">Golden apple snail</name>
    <dbReference type="NCBI Taxonomy" id="400727"/>
    <lineage>
        <taxon>Eukaryota</taxon>
        <taxon>Metazoa</taxon>
        <taxon>Spiralia</taxon>
        <taxon>Lophotrochozoa</taxon>
        <taxon>Mollusca</taxon>
        <taxon>Gastropoda</taxon>
        <taxon>Caenogastropoda</taxon>
        <taxon>Architaenioglossa</taxon>
        <taxon>Ampullarioidea</taxon>
        <taxon>Ampullariidae</taxon>
        <taxon>Pomacea</taxon>
    </lineage>
</organism>
<dbReference type="PANTHER" id="PTHR22654">
    <property type="entry name" value="G PROTEIN PATHWAY SUPPRESSOR 2"/>
    <property type="match status" value="1"/>
</dbReference>
<dbReference type="AlphaFoldDB" id="A0A2T7P0F7"/>
<keyword evidence="4" id="KW-1185">Reference proteome</keyword>
<evidence type="ECO:0000256" key="2">
    <source>
        <dbReference type="SAM" id="MobiDB-lite"/>
    </source>
</evidence>
<evidence type="ECO:0008006" key="5">
    <source>
        <dbReference type="Google" id="ProtNLM"/>
    </source>
</evidence>
<dbReference type="InterPro" id="IPR026094">
    <property type="entry name" value="GPS2"/>
</dbReference>
<name>A0A2T7P0F7_POMCA</name>
<dbReference type="Proteomes" id="UP000245119">
    <property type="component" value="Linkage Group LG7"/>
</dbReference>